<dbReference type="Pfam" id="PF22936">
    <property type="entry name" value="Pol_BBD"/>
    <property type="match status" value="1"/>
</dbReference>
<dbReference type="Proteomes" id="UP000075243">
    <property type="component" value="Chromosome 11"/>
</dbReference>
<protein>
    <recommendedName>
        <fullName evidence="2">Retrovirus-related Pol polyprotein from transposon TNT 1-94-like beta-barrel domain-containing protein</fullName>
    </recommendedName>
</protein>
<dbReference type="InterPro" id="IPR000056">
    <property type="entry name" value="Ribul_P_3_epim-like"/>
</dbReference>
<dbReference type="EMBL" id="CM003613">
    <property type="protein sequence ID" value="KYP55760.1"/>
    <property type="molecule type" value="Genomic_DNA"/>
</dbReference>
<evidence type="ECO:0000259" key="2">
    <source>
        <dbReference type="Pfam" id="PF22936"/>
    </source>
</evidence>
<feature type="domain" description="Retrovirus-related Pol polyprotein from transposon TNT 1-94-like beta-barrel" evidence="2">
    <location>
        <begin position="108"/>
        <end position="190"/>
    </location>
</feature>
<gene>
    <name evidence="3" type="ORF">KK1_001985</name>
</gene>
<dbReference type="Gramene" id="C.cajan_01935.t">
    <property type="protein sequence ID" value="C.cajan_01935.t"/>
    <property type="gene ID" value="C.cajan_01935"/>
</dbReference>
<name>A0A151SLR8_CAJCA</name>
<organism evidence="3 4">
    <name type="scientific">Cajanus cajan</name>
    <name type="common">Pigeon pea</name>
    <name type="synonym">Cajanus indicus</name>
    <dbReference type="NCBI Taxonomy" id="3821"/>
    <lineage>
        <taxon>Eukaryota</taxon>
        <taxon>Viridiplantae</taxon>
        <taxon>Streptophyta</taxon>
        <taxon>Embryophyta</taxon>
        <taxon>Tracheophyta</taxon>
        <taxon>Spermatophyta</taxon>
        <taxon>Magnoliopsida</taxon>
        <taxon>eudicotyledons</taxon>
        <taxon>Gunneridae</taxon>
        <taxon>Pentapetalae</taxon>
        <taxon>rosids</taxon>
        <taxon>fabids</taxon>
        <taxon>Fabales</taxon>
        <taxon>Fabaceae</taxon>
        <taxon>Papilionoideae</taxon>
        <taxon>50 kb inversion clade</taxon>
        <taxon>NPAAA clade</taxon>
        <taxon>indigoferoid/millettioid clade</taxon>
        <taxon>Phaseoleae</taxon>
        <taxon>Cajanus</taxon>
    </lineage>
</organism>
<dbReference type="AlphaFoldDB" id="A0A151SLR8"/>
<evidence type="ECO:0000313" key="4">
    <source>
        <dbReference type="Proteomes" id="UP000075243"/>
    </source>
</evidence>
<dbReference type="GO" id="GO:0016857">
    <property type="term" value="F:racemase and epimerase activity, acting on carbohydrates and derivatives"/>
    <property type="evidence" value="ECO:0007669"/>
    <property type="project" value="InterPro"/>
</dbReference>
<proteinExistence type="predicted"/>
<reference evidence="3 4" key="1">
    <citation type="journal article" date="2012" name="Nat. Biotechnol.">
        <title>Draft genome sequence of pigeonpea (Cajanus cajan), an orphan legume crop of resource-poor farmers.</title>
        <authorList>
            <person name="Varshney R.K."/>
            <person name="Chen W."/>
            <person name="Li Y."/>
            <person name="Bharti A.K."/>
            <person name="Saxena R.K."/>
            <person name="Schlueter J.A."/>
            <person name="Donoghue M.T."/>
            <person name="Azam S."/>
            <person name="Fan G."/>
            <person name="Whaley A.M."/>
            <person name="Farmer A.D."/>
            <person name="Sheridan J."/>
            <person name="Iwata A."/>
            <person name="Tuteja R."/>
            <person name="Penmetsa R.V."/>
            <person name="Wu W."/>
            <person name="Upadhyaya H.D."/>
            <person name="Yang S.P."/>
            <person name="Shah T."/>
            <person name="Saxena K.B."/>
            <person name="Michael T."/>
            <person name="McCombie W.R."/>
            <person name="Yang B."/>
            <person name="Zhang G."/>
            <person name="Yang H."/>
            <person name="Wang J."/>
            <person name="Spillane C."/>
            <person name="Cook D.R."/>
            <person name="May G.D."/>
            <person name="Xu X."/>
            <person name="Jackson S.A."/>
        </authorList>
    </citation>
    <scope>NUCLEOTIDE SEQUENCE [LARGE SCALE GENOMIC DNA]</scope>
    <source>
        <strain evidence="4">cv. Asha</strain>
    </source>
</reference>
<keyword evidence="4" id="KW-1185">Reference proteome</keyword>
<evidence type="ECO:0000256" key="1">
    <source>
        <dbReference type="ARBA" id="ARBA00023235"/>
    </source>
</evidence>
<feature type="non-terminal residue" evidence="3">
    <location>
        <position position="1"/>
    </location>
</feature>
<sequence length="191" mass="21922">FMTQSINVKHVSISISIPVSLHFHAMFVSIFNGLNFSDWSEQVQFHLGVLDLALAIQVEKIAAITSASGNEEKTHYKAWEKSNRLSLMKYLLVLYQNSNLTEVPHNTWWIDFGCTIHVSNIMQGFLTTRTISPNEKFLFMGNRVKVLVESIRTYRLILDTGFHLDLFDTFYVPNISRNLVSLSKLDVVGYF</sequence>
<dbReference type="PANTHER" id="PTHR47592:SF24">
    <property type="entry name" value="BNACNNG30200D PROTEIN"/>
    <property type="match status" value="1"/>
</dbReference>
<dbReference type="PANTHER" id="PTHR47592">
    <property type="entry name" value="PBF68 PROTEIN"/>
    <property type="match status" value="1"/>
</dbReference>
<dbReference type="PROSITE" id="PS01085">
    <property type="entry name" value="RIBUL_P_3_EPIMER_1"/>
    <property type="match status" value="1"/>
</dbReference>
<evidence type="ECO:0000313" key="3">
    <source>
        <dbReference type="EMBL" id="KYP55760.1"/>
    </source>
</evidence>
<dbReference type="GO" id="GO:0005975">
    <property type="term" value="P:carbohydrate metabolic process"/>
    <property type="evidence" value="ECO:0007669"/>
    <property type="project" value="InterPro"/>
</dbReference>
<accession>A0A151SLR8</accession>
<dbReference type="InterPro" id="IPR054722">
    <property type="entry name" value="PolX-like_BBD"/>
</dbReference>
<keyword evidence="1" id="KW-0413">Isomerase</keyword>